<protein>
    <submittedName>
        <fullName evidence="7">Precorrin-6y C5,15-methyltransferase (Decarboxylating) subunit CbiE</fullName>
    </submittedName>
</protein>
<dbReference type="SUPFAM" id="SSF53790">
    <property type="entry name" value="Tetrapyrrole methylase"/>
    <property type="match status" value="1"/>
</dbReference>
<dbReference type="Proteomes" id="UP001597295">
    <property type="component" value="Unassembled WGS sequence"/>
</dbReference>
<dbReference type="RefSeq" id="WP_379876951.1">
    <property type="nucleotide sequence ID" value="NZ_JBHUIP010000012.1"/>
</dbReference>
<proteinExistence type="predicted"/>
<dbReference type="InterPro" id="IPR014777">
    <property type="entry name" value="4pyrrole_Mease_sub1"/>
</dbReference>
<dbReference type="InterPro" id="IPR029063">
    <property type="entry name" value="SAM-dependent_MTases_sf"/>
</dbReference>
<keyword evidence="4" id="KW-0808">Transferase</keyword>
<dbReference type="InterPro" id="IPR014776">
    <property type="entry name" value="4pyrrole_Mease_sub2"/>
</dbReference>
<dbReference type="NCBIfam" id="TIGR02469">
    <property type="entry name" value="CbiT"/>
    <property type="match status" value="1"/>
</dbReference>
<evidence type="ECO:0000313" key="7">
    <source>
        <dbReference type="EMBL" id="MFD2263908.1"/>
    </source>
</evidence>
<dbReference type="Gene3D" id="3.40.50.150">
    <property type="entry name" value="Vaccinia Virus protein VP39"/>
    <property type="match status" value="1"/>
</dbReference>
<reference evidence="8" key="1">
    <citation type="journal article" date="2019" name="Int. J. Syst. Evol. Microbiol.">
        <title>The Global Catalogue of Microorganisms (GCM) 10K type strain sequencing project: providing services to taxonomists for standard genome sequencing and annotation.</title>
        <authorList>
            <consortium name="The Broad Institute Genomics Platform"/>
            <consortium name="The Broad Institute Genome Sequencing Center for Infectious Disease"/>
            <person name="Wu L."/>
            <person name="Ma J."/>
        </authorList>
    </citation>
    <scope>NUCLEOTIDE SEQUENCE [LARGE SCALE GENOMIC DNA]</scope>
    <source>
        <strain evidence="8">CGMCC 1.19062</strain>
    </source>
</reference>
<accession>A0ABW5DRX6</accession>
<dbReference type="PANTHER" id="PTHR43182">
    <property type="entry name" value="COBALT-PRECORRIN-6B C(15)-METHYLTRANSFERASE (DECARBOXYLATING)"/>
    <property type="match status" value="1"/>
</dbReference>
<evidence type="ECO:0000256" key="1">
    <source>
        <dbReference type="ARBA" id="ARBA00004953"/>
    </source>
</evidence>
<dbReference type="NCBIfam" id="TIGR02467">
    <property type="entry name" value="CbiE"/>
    <property type="match status" value="1"/>
</dbReference>
<dbReference type="InterPro" id="IPR012818">
    <property type="entry name" value="CbiE"/>
</dbReference>
<dbReference type="InterPro" id="IPR000878">
    <property type="entry name" value="4pyrrol_Mease"/>
</dbReference>
<dbReference type="CDD" id="cd11644">
    <property type="entry name" value="Precorrin-6Y-MT"/>
    <property type="match status" value="1"/>
</dbReference>
<evidence type="ECO:0000256" key="3">
    <source>
        <dbReference type="ARBA" id="ARBA00022603"/>
    </source>
</evidence>
<dbReference type="SUPFAM" id="SSF53335">
    <property type="entry name" value="S-adenosyl-L-methionine-dependent methyltransferases"/>
    <property type="match status" value="1"/>
</dbReference>
<organism evidence="7 8">
    <name type="scientific">Lacibacterium aquatile</name>
    <dbReference type="NCBI Taxonomy" id="1168082"/>
    <lineage>
        <taxon>Bacteria</taxon>
        <taxon>Pseudomonadati</taxon>
        <taxon>Pseudomonadota</taxon>
        <taxon>Alphaproteobacteria</taxon>
        <taxon>Rhodospirillales</taxon>
        <taxon>Rhodospirillaceae</taxon>
    </lineage>
</organism>
<comment type="pathway">
    <text evidence="1">Cofactor biosynthesis; adenosylcobalamin biosynthesis.</text>
</comment>
<evidence type="ECO:0000256" key="4">
    <source>
        <dbReference type="ARBA" id="ARBA00022679"/>
    </source>
</evidence>
<dbReference type="EMBL" id="JBHUIP010000012">
    <property type="protein sequence ID" value="MFD2263908.1"/>
    <property type="molecule type" value="Genomic_DNA"/>
</dbReference>
<name>A0ABW5DRX6_9PROT</name>
<comment type="caution">
    <text evidence="7">The sequence shown here is derived from an EMBL/GenBank/DDBJ whole genome shotgun (WGS) entry which is preliminary data.</text>
</comment>
<dbReference type="Pfam" id="PF00590">
    <property type="entry name" value="TP_methylase"/>
    <property type="match status" value="1"/>
</dbReference>
<dbReference type="InterPro" id="IPR014008">
    <property type="entry name" value="Cbl_synth_MTase_CbiT"/>
</dbReference>
<evidence type="ECO:0000256" key="5">
    <source>
        <dbReference type="ARBA" id="ARBA00022691"/>
    </source>
</evidence>
<keyword evidence="8" id="KW-1185">Reference proteome</keyword>
<sequence>MGTPDLMGRDPAAGKPWLSIVGIGEDGLAGLSTGAREAIATAEIVFGGKRHLDLAGGRITGEMRRWPSPFSIDPVIEARGRRVCVLASGDPFFFGVGNQLAGALNPGEWRAFVAPSSVALAGGHLGWALAEATILSLHGRPIELVRPHLYPGSRILILTSDGEAPAKIAALLKADGFGPTRLTVLEALGGPREKVRFATADSFDLGDVDPLNLLALEVAATPGTRLPSLAPGLPDDWFEHDGQITKRDIRALTLSALNPHRGELLWDIGAGSGSIGIEWLLRDPSLRAVAVEGNTERAGRIRLNAQALGVPGLQVVEGRAPDALADLPTPDVVFIGGGVSEETIAQAQAALRPGGRLVINAVALETEALLIAHHGQEGGDLVRLSLAHGEALGNLRGWRSAMPVTQWRWSKP</sequence>
<evidence type="ECO:0000313" key="8">
    <source>
        <dbReference type="Proteomes" id="UP001597295"/>
    </source>
</evidence>
<keyword evidence="5" id="KW-0949">S-adenosyl-L-methionine</keyword>
<evidence type="ECO:0000256" key="2">
    <source>
        <dbReference type="ARBA" id="ARBA00022573"/>
    </source>
</evidence>
<gene>
    <name evidence="7" type="primary">cbiE</name>
    <name evidence="7" type="ORF">ACFSM5_13480</name>
</gene>
<keyword evidence="2" id="KW-0169">Cobalamin biosynthesis</keyword>
<dbReference type="Gene3D" id="3.30.950.10">
    <property type="entry name" value="Methyltransferase, Cobalt-precorrin-4 Transmethylase, Domain 2"/>
    <property type="match status" value="1"/>
</dbReference>
<feature type="domain" description="Tetrapyrrole methylase" evidence="6">
    <location>
        <begin position="18"/>
        <end position="201"/>
    </location>
</feature>
<dbReference type="CDD" id="cd02440">
    <property type="entry name" value="AdoMet_MTases"/>
    <property type="match status" value="1"/>
</dbReference>
<dbReference type="InterPro" id="IPR050714">
    <property type="entry name" value="Cobalamin_biosynth_MTase"/>
</dbReference>
<dbReference type="Gene3D" id="3.40.1010.10">
    <property type="entry name" value="Cobalt-precorrin-4 Transmethylase, Domain 1"/>
    <property type="match status" value="1"/>
</dbReference>
<dbReference type="InterPro" id="IPR035996">
    <property type="entry name" value="4pyrrol_Methylase_sf"/>
</dbReference>
<dbReference type="PIRSF" id="PIRSF036428">
    <property type="entry name" value="CobL"/>
    <property type="match status" value="1"/>
</dbReference>
<dbReference type="InterPro" id="IPR006365">
    <property type="entry name" value="Cbl_synth_CobL"/>
</dbReference>
<keyword evidence="3" id="KW-0489">Methyltransferase</keyword>
<evidence type="ECO:0000259" key="6">
    <source>
        <dbReference type="Pfam" id="PF00590"/>
    </source>
</evidence>
<dbReference type="PANTHER" id="PTHR43182:SF1">
    <property type="entry name" value="COBALT-PRECORRIN-7 C(5)-METHYLTRANSFERASE"/>
    <property type="match status" value="1"/>
</dbReference>